<proteinExistence type="predicted"/>
<comment type="caution">
    <text evidence="1">The sequence shown here is derived from an EMBL/GenBank/DDBJ whole genome shotgun (WGS) entry which is preliminary data.</text>
</comment>
<sequence length="67" mass="7823">MLHYTAYVCLNDIDVKQTYSRFHTDADAMPGKGGIMSAFIRLWQSSSRPSEAQQSYFSFTILFWRYS</sequence>
<organism evidence="1 2">
    <name type="scientific">Neisseria mucosa C102</name>
    <dbReference type="NCBI Taxonomy" id="435832"/>
    <lineage>
        <taxon>Bacteria</taxon>
        <taxon>Pseudomonadati</taxon>
        <taxon>Pseudomonadota</taxon>
        <taxon>Betaproteobacteria</taxon>
        <taxon>Neisseriales</taxon>
        <taxon>Neisseriaceae</taxon>
        <taxon>Neisseria</taxon>
    </lineage>
</organism>
<accession>A0ABP2KEI0</accession>
<name>A0ABP2KEI0_NEIMU</name>
<protein>
    <submittedName>
        <fullName evidence="1">Uncharacterized protein</fullName>
    </submittedName>
</protein>
<dbReference type="EMBL" id="ACRG01000003">
    <property type="protein sequence ID" value="EFV81284.1"/>
    <property type="molecule type" value="Genomic_DNA"/>
</dbReference>
<dbReference type="Proteomes" id="UP000003612">
    <property type="component" value="Unassembled WGS sequence"/>
</dbReference>
<gene>
    <name evidence="1" type="ORF">HMPREF0604_00369</name>
</gene>
<evidence type="ECO:0000313" key="2">
    <source>
        <dbReference type="Proteomes" id="UP000003612"/>
    </source>
</evidence>
<keyword evidence="2" id="KW-1185">Reference proteome</keyword>
<evidence type="ECO:0000313" key="1">
    <source>
        <dbReference type="EMBL" id="EFV81284.1"/>
    </source>
</evidence>
<reference evidence="1 2" key="1">
    <citation type="submission" date="2010-12" db="EMBL/GenBank/DDBJ databases">
        <title>The Genome Sequence of Neisseria mucosa strain C102.</title>
        <authorList>
            <consortium name="The Broad Institute Genome Sequencing Platform"/>
            <person name="Earl A."/>
            <person name="Ward D."/>
            <person name="Feldgarden M."/>
            <person name="Gevers D."/>
            <person name="Sibley C.D."/>
            <person name="Field T.R."/>
            <person name="Grinwis M."/>
            <person name="Eshaghurshan C.S."/>
            <person name="Surette M."/>
            <person name="Young S.K."/>
            <person name="Zeng Q."/>
            <person name="Gargeya S."/>
            <person name="Fitzgerald M."/>
            <person name="Haas B."/>
            <person name="Abouelleil A."/>
            <person name="Alvarado L."/>
            <person name="Arachchi H.M."/>
            <person name="Berlin A."/>
            <person name="Brown A."/>
            <person name="Chapman S.B."/>
            <person name="Chen Z."/>
            <person name="Dunbar C."/>
            <person name="Freedman E."/>
            <person name="Gearin G."/>
            <person name="Gellesch M."/>
            <person name="Goldberg J."/>
            <person name="Griggs A."/>
            <person name="Gujja S."/>
            <person name="Heilman E."/>
            <person name="Heiman D."/>
            <person name="Howarth C."/>
            <person name="Larson L."/>
            <person name="Lui A."/>
            <person name="MacDonald P.J.P."/>
            <person name="Mehta T."/>
            <person name="Montmayeur A."/>
            <person name="Murphy C."/>
            <person name="Neiman D."/>
            <person name="Pearson M."/>
            <person name="Priest M."/>
            <person name="Roberts A."/>
            <person name="Saif S."/>
            <person name="Shea T."/>
            <person name="Shenoy N."/>
            <person name="Sisk P."/>
            <person name="Stolte C."/>
            <person name="Sykes S."/>
            <person name="White J."/>
            <person name="Yandava C."/>
            <person name="Nusbaum C."/>
            <person name="Birren B."/>
        </authorList>
    </citation>
    <scope>NUCLEOTIDE SEQUENCE [LARGE SCALE GENOMIC DNA]</scope>
    <source>
        <strain evidence="1 2">C102</strain>
    </source>
</reference>